<evidence type="ECO:0000256" key="1">
    <source>
        <dbReference type="SAM" id="Phobius"/>
    </source>
</evidence>
<keyword evidence="1" id="KW-1133">Transmembrane helix</keyword>
<accession>A0A1R1PLS5</accession>
<evidence type="ECO:0000313" key="4">
    <source>
        <dbReference type="EMBL" id="OMH81931.1"/>
    </source>
</evidence>
<dbReference type="AlphaFoldDB" id="A0A1R1PLS5"/>
<gene>
    <name evidence="4" type="ORF">AX774_g4602</name>
    <name evidence="3" type="ORF">AX774_g6065</name>
</gene>
<dbReference type="EMBL" id="LSSK01000779">
    <property type="protein sequence ID" value="OMH81931.1"/>
    <property type="molecule type" value="Genomic_DNA"/>
</dbReference>
<evidence type="ECO:0000313" key="5">
    <source>
        <dbReference type="Proteomes" id="UP000188320"/>
    </source>
</evidence>
<keyword evidence="2" id="KW-0732">Signal</keyword>
<dbReference type="EMBL" id="LSSK01001169">
    <property type="protein sequence ID" value="OMH80492.1"/>
    <property type="molecule type" value="Genomic_DNA"/>
</dbReference>
<reference evidence="5" key="2">
    <citation type="submission" date="2017-01" db="EMBL/GenBank/DDBJ databases">
        <authorList>
            <person name="Wang Y."/>
            <person name="White M."/>
            <person name="Kvist S."/>
            <person name="Moncalvo J.-M."/>
        </authorList>
    </citation>
    <scope>NUCLEOTIDE SEQUENCE [LARGE SCALE GENOMIC DNA]</scope>
    <source>
        <strain evidence="5">COL-18-3</strain>
    </source>
</reference>
<sequence length="393" mass="42052">MRSLISIAFMTLGLVSIEARIYCKEGYRWCAAQDGLKGTFQYCQDGVVNTGACFGEGLCFKEGDDINCVMVSNSTSPAMDKRFATLTTNDIYGTLQTLGKATKNGSPSDMSTVIQAGINGMRRGPGQVGEFFRVFNDLLTQNRGTVVNQMKKAIPDIAAIGGSSATLINVIKTFAGNEQQMAQLMASAFQEMNTDSNAQTRVRDLIVAVTSAARSSGCSNCGTIGTASGIASAIDKFETVLRNKYLCDDGTTGFPQFPGSSLGAVLESALNSNSNDMLKFIAAAVANANENISDFQKGMVIVLQLAQSSQNTIGVLVADTMLAIQGNPTQLISLLTRITIVFDTYDCIIKALFEAYMKASGFVTYCIGGVLFKVILMCFMIMTIIWVPLCCCC</sequence>
<organism evidence="4 5">
    <name type="scientific">Zancudomyces culisetae</name>
    <name type="common">Gut fungus</name>
    <name type="synonym">Smittium culisetae</name>
    <dbReference type="NCBI Taxonomy" id="1213189"/>
    <lineage>
        <taxon>Eukaryota</taxon>
        <taxon>Fungi</taxon>
        <taxon>Fungi incertae sedis</taxon>
        <taxon>Zoopagomycota</taxon>
        <taxon>Kickxellomycotina</taxon>
        <taxon>Harpellomycetes</taxon>
        <taxon>Harpellales</taxon>
        <taxon>Legeriomycetaceae</taxon>
        <taxon>Zancudomyces</taxon>
    </lineage>
</organism>
<comment type="caution">
    <text evidence="4">The sequence shown here is derived from an EMBL/GenBank/DDBJ whole genome shotgun (WGS) entry which is preliminary data.</text>
</comment>
<proteinExistence type="predicted"/>
<reference evidence="4" key="1">
    <citation type="submission" date="2017-01" db="EMBL/GenBank/DDBJ databases">
        <authorList>
            <person name="Mah S.A."/>
            <person name="Swanson W.J."/>
            <person name="Moy G.W."/>
            <person name="Vacquier V.D."/>
        </authorList>
    </citation>
    <scope>NUCLEOTIDE SEQUENCE [LARGE SCALE GENOMIC DNA]</scope>
    <source>
        <strain evidence="4">COL-18-3</strain>
    </source>
</reference>
<keyword evidence="5" id="KW-1185">Reference proteome</keyword>
<protein>
    <submittedName>
        <fullName evidence="4">Uncharacterized protein</fullName>
    </submittedName>
</protein>
<keyword evidence="1" id="KW-0472">Membrane</keyword>
<evidence type="ECO:0000256" key="2">
    <source>
        <dbReference type="SAM" id="SignalP"/>
    </source>
</evidence>
<dbReference type="Proteomes" id="UP000188320">
    <property type="component" value="Unassembled WGS sequence"/>
</dbReference>
<feature type="chain" id="PRO_5015068941" evidence="2">
    <location>
        <begin position="20"/>
        <end position="393"/>
    </location>
</feature>
<feature type="transmembrane region" description="Helical" evidence="1">
    <location>
        <begin position="365"/>
        <end position="389"/>
    </location>
</feature>
<evidence type="ECO:0000313" key="3">
    <source>
        <dbReference type="EMBL" id="OMH80492.1"/>
    </source>
</evidence>
<keyword evidence="1" id="KW-0812">Transmembrane</keyword>
<name>A0A1R1PLS5_ZANCU</name>
<feature type="signal peptide" evidence="2">
    <location>
        <begin position="1"/>
        <end position="19"/>
    </location>
</feature>